<evidence type="ECO:0000313" key="2">
    <source>
        <dbReference type="Proteomes" id="UP001623290"/>
    </source>
</evidence>
<evidence type="ECO:0000313" key="1">
    <source>
        <dbReference type="EMBL" id="WRY34986.1"/>
    </source>
</evidence>
<sequence length="166" mass="18119">MKNLNHMTVVLPEATVVALARHARPGEPLVDVIGRLVCPQDKVDAPMPLPVQRTQGRYTVSVLGHEQPCATLSDALTCALTALADLDDTFLHKLSKGAGRTRPYVTTSRDRVHPGRSDLNKQYTRELWPGAGWWISTNSSKADVTRILSASCDVAGLKFGRDVVFS</sequence>
<gene>
    <name evidence="1" type="ORF">RPE78_06810</name>
</gene>
<dbReference type="RefSeq" id="WP_406721603.1">
    <property type="nucleotide sequence ID" value="NZ_CP135443.1"/>
</dbReference>
<dbReference type="Proteomes" id="UP001623290">
    <property type="component" value="Chromosome"/>
</dbReference>
<keyword evidence="2" id="KW-1185">Reference proteome</keyword>
<reference evidence="1 2" key="1">
    <citation type="submission" date="2023-09" db="EMBL/GenBank/DDBJ databases">
        <title>Thioclava shenzhenensis sp. nov., a multidrug resistant bacteria-antagonizing species isolated from coastal seawater.</title>
        <authorList>
            <person name="Long M."/>
        </authorList>
    </citation>
    <scope>NUCLEOTIDE SEQUENCE [LARGE SCALE GENOMIC DNA]</scope>
    <source>
        <strain evidence="1 2">FTW29</strain>
    </source>
</reference>
<dbReference type="EMBL" id="CP135443">
    <property type="protein sequence ID" value="WRY34986.1"/>
    <property type="molecule type" value="Genomic_DNA"/>
</dbReference>
<accession>A0ABZ1E1N8</accession>
<name>A0ABZ1E1N8_9RHOB</name>
<proteinExistence type="predicted"/>
<protein>
    <submittedName>
        <fullName evidence="1">Uncharacterized protein</fullName>
    </submittedName>
</protein>
<organism evidence="1 2">
    <name type="scientific">Thioclava litoralis</name>
    <dbReference type="NCBI Taxonomy" id="3076557"/>
    <lineage>
        <taxon>Bacteria</taxon>
        <taxon>Pseudomonadati</taxon>
        <taxon>Pseudomonadota</taxon>
        <taxon>Alphaproteobacteria</taxon>
        <taxon>Rhodobacterales</taxon>
        <taxon>Paracoccaceae</taxon>
        <taxon>Thioclava</taxon>
    </lineage>
</organism>